<organism evidence="2 3">
    <name type="scientific">Rangifer tarandus platyrhynchus</name>
    <name type="common">Svalbard reindeer</name>
    <dbReference type="NCBI Taxonomy" id="3082113"/>
    <lineage>
        <taxon>Eukaryota</taxon>
        <taxon>Metazoa</taxon>
        <taxon>Chordata</taxon>
        <taxon>Craniata</taxon>
        <taxon>Vertebrata</taxon>
        <taxon>Euteleostomi</taxon>
        <taxon>Mammalia</taxon>
        <taxon>Eutheria</taxon>
        <taxon>Laurasiatheria</taxon>
        <taxon>Artiodactyla</taxon>
        <taxon>Ruminantia</taxon>
        <taxon>Pecora</taxon>
        <taxon>Cervidae</taxon>
        <taxon>Odocoileinae</taxon>
        <taxon>Rangifer</taxon>
    </lineage>
</organism>
<proteinExistence type="predicted"/>
<keyword evidence="3" id="KW-1185">Reference proteome</keyword>
<evidence type="ECO:0000256" key="1">
    <source>
        <dbReference type="SAM" id="MobiDB-lite"/>
    </source>
</evidence>
<evidence type="ECO:0000313" key="3">
    <source>
        <dbReference type="Proteomes" id="UP001176941"/>
    </source>
</evidence>
<sequence>MKIHGQESLGANTPSKHSSSLAQRNLKPRGLGQTPEGSPAVSTSCGPLGPPAEGEASAHPTVHGWVLSWAWLASGHKAPSPFYPLSFPQIWMLRPLEVILGSTPAGAGRGHGGKERMTERVTTVGIWD</sequence>
<evidence type="ECO:0000313" key="2">
    <source>
        <dbReference type="EMBL" id="CAI9177965.1"/>
    </source>
</evidence>
<gene>
    <name evidence="2" type="ORF">MRATA1EN1_LOCUS26927</name>
</gene>
<feature type="compositionally biased region" description="Polar residues" evidence="1">
    <location>
        <begin position="9"/>
        <end position="23"/>
    </location>
</feature>
<dbReference type="EMBL" id="OX459943">
    <property type="protein sequence ID" value="CAI9177965.1"/>
    <property type="molecule type" value="Genomic_DNA"/>
</dbReference>
<accession>A0ABN8ZX00</accession>
<protein>
    <submittedName>
        <fullName evidence="2">Uncharacterized protein</fullName>
    </submittedName>
</protein>
<dbReference type="Proteomes" id="UP001176941">
    <property type="component" value="Chromosome 7"/>
</dbReference>
<feature type="region of interest" description="Disordered" evidence="1">
    <location>
        <begin position="1"/>
        <end position="59"/>
    </location>
</feature>
<name>A0ABN8ZX00_RANTA</name>
<reference evidence="2" key="1">
    <citation type="submission" date="2023-04" db="EMBL/GenBank/DDBJ databases">
        <authorList>
            <consortium name="ELIXIR-Norway"/>
        </authorList>
    </citation>
    <scope>NUCLEOTIDE SEQUENCE [LARGE SCALE GENOMIC DNA]</scope>
</reference>